<dbReference type="Proteomes" id="UP001302602">
    <property type="component" value="Unassembled WGS sequence"/>
</dbReference>
<evidence type="ECO:0000313" key="1">
    <source>
        <dbReference type="EMBL" id="KAK4128531.1"/>
    </source>
</evidence>
<sequence>MVLVTRGVNKWIEGRWLLTSSLGTLDRGTHTASDAAALGPEQPGSCPLFLRFAISLQDPRKHGMSRDTSINVHGILSMALGRCNDNIWAVATETYPGLYLDDLGVAGLQFGAVFTLVATERPSDDKSPVPCCTSDLICHVKISTCLIRWLCHGRPPRGVVRVRLLGSKYAYAMQQDIQQANRIIRRS</sequence>
<name>A0AAN6U9S1_9PEZI</name>
<dbReference type="GeneID" id="87828464"/>
<reference evidence="1" key="1">
    <citation type="journal article" date="2023" name="Mol. Phylogenet. Evol.">
        <title>Genome-scale phylogeny and comparative genomics of the fungal order Sordariales.</title>
        <authorList>
            <person name="Hensen N."/>
            <person name="Bonometti L."/>
            <person name="Westerberg I."/>
            <person name="Brannstrom I.O."/>
            <person name="Guillou S."/>
            <person name="Cros-Aarteil S."/>
            <person name="Calhoun S."/>
            <person name="Haridas S."/>
            <person name="Kuo A."/>
            <person name="Mondo S."/>
            <person name="Pangilinan J."/>
            <person name="Riley R."/>
            <person name="LaButti K."/>
            <person name="Andreopoulos B."/>
            <person name="Lipzen A."/>
            <person name="Chen C."/>
            <person name="Yan M."/>
            <person name="Daum C."/>
            <person name="Ng V."/>
            <person name="Clum A."/>
            <person name="Steindorff A."/>
            <person name="Ohm R.A."/>
            <person name="Martin F."/>
            <person name="Silar P."/>
            <person name="Natvig D.O."/>
            <person name="Lalanne C."/>
            <person name="Gautier V."/>
            <person name="Ament-Velasquez S.L."/>
            <person name="Kruys A."/>
            <person name="Hutchinson M.I."/>
            <person name="Powell A.J."/>
            <person name="Barry K."/>
            <person name="Miller A.N."/>
            <person name="Grigoriev I.V."/>
            <person name="Debuchy R."/>
            <person name="Gladieux P."/>
            <person name="Hiltunen Thoren M."/>
            <person name="Johannesson H."/>
        </authorList>
    </citation>
    <scope>NUCLEOTIDE SEQUENCE</scope>
    <source>
        <strain evidence="1">CBS 731.68</strain>
    </source>
</reference>
<evidence type="ECO:0000313" key="2">
    <source>
        <dbReference type="Proteomes" id="UP001302602"/>
    </source>
</evidence>
<dbReference type="EMBL" id="MU853223">
    <property type="protein sequence ID" value="KAK4128531.1"/>
    <property type="molecule type" value="Genomic_DNA"/>
</dbReference>
<organism evidence="1 2">
    <name type="scientific">Parathielavia appendiculata</name>
    <dbReference type="NCBI Taxonomy" id="2587402"/>
    <lineage>
        <taxon>Eukaryota</taxon>
        <taxon>Fungi</taxon>
        <taxon>Dikarya</taxon>
        <taxon>Ascomycota</taxon>
        <taxon>Pezizomycotina</taxon>
        <taxon>Sordariomycetes</taxon>
        <taxon>Sordariomycetidae</taxon>
        <taxon>Sordariales</taxon>
        <taxon>Chaetomiaceae</taxon>
        <taxon>Parathielavia</taxon>
    </lineage>
</organism>
<keyword evidence="2" id="KW-1185">Reference proteome</keyword>
<dbReference type="RefSeq" id="XP_062652302.1">
    <property type="nucleotide sequence ID" value="XM_062791695.1"/>
</dbReference>
<gene>
    <name evidence="1" type="ORF">N657DRAFT_639007</name>
</gene>
<dbReference type="AlphaFoldDB" id="A0AAN6U9S1"/>
<proteinExistence type="predicted"/>
<reference evidence="1" key="2">
    <citation type="submission" date="2023-05" db="EMBL/GenBank/DDBJ databases">
        <authorList>
            <consortium name="Lawrence Berkeley National Laboratory"/>
            <person name="Steindorff A."/>
            <person name="Hensen N."/>
            <person name="Bonometti L."/>
            <person name="Westerberg I."/>
            <person name="Brannstrom I.O."/>
            <person name="Guillou S."/>
            <person name="Cros-Aarteil S."/>
            <person name="Calhoun S."/>
            <person name="Haridas S."/>
            <person name="Kuo A."/>
            <person name="Mondo S."/>
            <person name="Pangilinan J."/>
            <person name="Riley R."/>
            <person name="Labutti K."/>
            <person name="Andreopoulos B."/>
            <person name="Lipzen A."/>
            <person name="Chen C."/>
            <person name="Yanf M."/>
            <person name="Daum C."/>
            <person name="Ng V."/>
            <person name="Clum A."/>
            <person name="Ohm R."/>
            <person name="Martin F."/>
            <person name="Silar P."/>
            <person name="Natvig D."/>
            <person name="Lalanne C."/>
            <person name="Gautier V."/>
            <person name="Ament-Velasquez S.L."/>
            <person name="Kruys A."/>
            <person name="Hutchinson M.I."/>
            <person name="Powell A.J."/>
            <person name="Barry K."/>
            <person name="Miller A.N."/>
            <person name="Grigoriev I.V."/>
            <person name="Debuchy R."/>
            <person name="Gladieux P."/>
            <person name="Thoren M.H."/>
            <person name="Johannesson H."/>
        </authorList>
    </citation>
    <scope>NUCLEOTIDE SEQUENCE</scope>
    <source>
        <strain evidence="1">CBS 731.68</strain>
    </source>
</reference>
<protein>
    <submittedName>
        <fullName evidence="1">Uncharacterized protein</fullName>
    </submittedName>
</protein>
<comment type="caution">
    <text evidence="1">The sequence shown here is derived from an EMBL/GenBank/DDBJ whole genome shotgun (WGS) entry which is preliminary data.</text>
</comment>
<accession>A0AAN6U9S1</accession>